<feature type="non-terminal residue" evidence="4">
    <location>
        <position position="1"/>
    </location>
</feature>
<sequence>VAKDLGLELPALRGRGLRLFDTGRTQFFFLDLHNGHLSMKERVDREEICAAVAKCFLNFEILVKNPM</sequence>
<dbReference type="InterPro" id="IPR013164">
    <property type="entry name" value="Cadherin_N"/>
</dbReference>
<evidence type="ECO:0000313" key="5">
    <source>
        <dbReference type="Proteomes" id="UP000751161"/>
    </source>
</evidence>
<name>A0A8J4PIV5_APTPA</name>
<proteinExistence type="predicted"/>
<keyword evidence="1" id="KW-0325">Glycoprotein</keyword>
<comment type="caution">
    <text evidence="4">The sequence shown here is derived from an EMBL/GenBank/DDBJ whole genome shotgun (WGS) entry which is preliminary data.</text>
</comment>
<evidence type="ECO:0000256" key="1">
    <source>
        <dbReference type="ARBA" id="ARBA00023180"/>
    </source>
</evidence>
<feature type="non-terminal residue" evidence="4">
    <location>
        <position position="67"/>
    </location>
</feature>
<feature type="domain" description="Cadherin N-terminal" evidence="2">
    <location>
        <begin position="1"/>
        <end position="65"/>
    </location>
</feature>
<evidence type="ECO:0000313" key="4">
    <source>
        <dbReference type="EMBL" id="KAF1668982.1"/>
    </source>
</evidence>
<accession>A0A8J4PIV5</accession>
<dbReference type="Pfam" id="PF08266">
    <property type="entry name" value="Cadherin_2"/>
    <property type="match status" value="1"/>
</dbReference>
<keyword evidence="5" id="KW-1185">Reference proteome</keyword>
<dbReference type="AlphaFoldDB" id="A0A8J4PIV5"/>
<dbReference type="EMBL" id="VULM01010274">
    <property type="protein sequence ID" value="KAF1659285.1"/>
    <property type="molecule type" value="Genomic_DNA"/>
</dbReference>
<evidence type="ECO:0000259" key="2">
    <source>
        <dbReference type="Pfam" id="PF08266"/>
    </source>
</evidence>
<dbReference type="EMBL" id="VULM01000180">
    <property type="protein sequence ID" value="KAF1668982.1"/>
    <property type="molecule type" value="Genomic_DNA"/>
</dbReference>
<evidence type="ECO:0000313" key="3">
    <source>
        <dbReference type="EMBL" id="KAF1659285.1"/>
    </source>
</evidence>
<protein>
    <submittedName>
        <fullName evidence="4">Protocadherin gamma-A7</fullName>
    </submittedName>
</protein>
<organism evidence="4 5">
    <name type="scientific">Aptenodytes patagonicus</name>
    <name type="common">King penguin</name>
    <dbReference type="NCBI Taxonomy" id="9234"/>
    <lineage>
        <taxon>Eukaryota</taxon>
        <taxon>Metazoa</taxon>
        <taxon>Chordata</taxon>
        <taxon>Craniata</taxon>
        <taxon>Vertebrata</taxon>
        <taxon>Euteleostomi</taxon>
        <taxon>Archelosauria</taxon>
        <taxon>Archosauria</taxon>
        <taxon>Dinosauria</taxon>
        <taxon>Saurischia</taxon>
        <taxon>Theropoda</taxon>
        <taxon>Coelurosauria</taxon>
        <taxon>Aves</taxon>
        <taxon>Neognathae</taxon>
        <taxon>Neoaves</taxon>
        <taxon>Aequornithes</taxon>
        <taxon>Sphenisciformes</taxon>
        <taxon>Spheniscidae</taxon>
        <taxon>Aptenodytes</taxon>
    </lineage>
</organism>
<dbReference type="Gene3D" id="2.60.40.60">
    <property type="entry name" value="Cadherins"/>
    <property type="match status" value="1"/>
</dbReference>
<gene>
    <name evidence="4" type="primary">PCDHGA7_1</name>
    <name evidence="3" type="synonym">PCDHGA7_0</name>
    <name evidence="3" type="ORF">FQA23_0001648</name>
    <name evidence="4" type="ORF">FQA23_0001649</name>
</gene>
<reference evidence="4" key="1">
    <citation type="journal article" date="2019" name="Gigascience">
        <title>High-coverage genomes to elucidate the evolution of penguins.</title>
        <authorList>
            <person name="Pan H."/>
            <person name="Cole T.L."/>
            <person name="Bi X."/>
            <person name="Fang M."/>
            <person name="Zhou C."/>
            <person name="Yang Z."/>
            <person name="Ksepka D.T."/>
            <person name="Hart T."/>
            <person name="Bouzat J.L."/>
            <person name="Argilla L.S."/>
            <person name="Bertelsen M.F."/>
            <person name="Boersma P.D."/>
            <person name="Bost C.A."/>
            <person name="Cherel Y."/>
            <person name="Dann P."/>
            <person name="Fiddaman S.R."/>
            <person name="Howard P."/>
            <person name="Labuschagne K."/>
            <person name="Mattern T."/>
            <person name="Miller G."/>
            <person name="Parker P."/>
            <person name="Phillips R.A."/>
            <person name="Quillfeldt P."/>
            <person name="Ryan P.G."/>
            <person name="Taylor H."/>
            <person name="Thompson D.R."/>
            <person name="Young M.J."/>
            <person name="Ellegaard M.R."/>
            <person name="Gilbert M.T.P."/>
            <person name="Sinding M.S."/>
            <person name="Pacheco G."/>
            <person name="Shepherd L.D."/>
            <person name="Tennyson A.J.D."/>
            <person name="Grosser S."/>
            <person name="Kay E."/>
            <person name="Nupen L.J."/>
            <person name="Ellenberg U."/>
            <person name="Houston D.M."/>
            <person name="Reeve A.H."/>
            <person name="Johnson K."/>
            <person name="Masello J.F."/>
            <person name="Stracke T."/>
            <person name="McKinlay B."/>
            <person name="Borboroglu P.G."/>
            <person name="Zhang D.X."/>
            <person name="Zhang G."/>
        </authorList>
    </citation>
    <scope>NUCLEOTIDE SEQUENCE</scope>
    <source>
        <strain evidence="4">KP FORT 001</strain>
    </source>
</reference>
<dbReference type="Proteomes" id="UP000751161">
    <property type="component" value="Unassembled WGS sequence"/>
</dbReference>